<dbReference type="AlphaFoldDB" id="A0A8J7DUU6"/>
<accession>A0A8J7DUU6</accession>
<dbReference type="Proteomes" id="UP000654482">
    <property type="component" value="Unassembled WGS sequence"/>
</dbReference>
<proteinExistence type="predicted"/>
<name>A0A8J7DUU6_9CYAN</name>
<dbReference type="EMBL" id="JADEWZ010000002">
    <property type="protein sequence ID" value="MBE9114560.1"/>
    <property type="molecule type" value="Genomic_DNA"/>
</dbReference>
<dbReference type="RefSeq" id="WP_194027654.1">
    <property type="nucleotide sequence ID" value="NZ_JADEWZ010000002.1"/>
</dbReference>
<reference evidence="1" key="1">
    <citation type="submission" date="2020-10" db="EMBL/GenBank/DDBJ databases">
        <authorList>
            <person name="Castelo-Branco R."/>
            <person name="Eusebio N."/>
            <person name="Adriana R."/>
            <person name="Vieira A."/>
            <person name="Brugerolle De Fraissinette N."/>
            <person name="Rezende De Castro R."/>
            <person name="Schneider M.P."/>
            <person name="Vasconcelos V."/>
            <person name="Leao P.N."/>
        </authorList>
    </citation>
    <scope>NUCLEOTIDE SEQUENCE</scope>
    <source>
        <strain evidence="1">LEGE 07157</strain>
    </source>
</reference>
<comment type="caution">
    <text evidence="1">The sequence shown here is derived from an EMBL/GenBank/DDBJ whole genome shotgun (WGS) entry which is preliminary data.</text>
</comment>
<evidence type="ECO:0000313" key="2">
    <source>
        <dbReference type="Proteomes" id="UP000654482"/>
    </source>
</evidence>
<protein>
    <submittedName>
        <fullName evidence="1">Uncharacterized protein</fullName>
    </submittedName>
</protein>
<organism evidence="1 2">
    <name type="scientific">Lusitaniella coriacea LEGE 07157</name>
    <dbReference type="NCBI Taxonomy" id="945747"/>
    <lineage>
        <taxon>Bacteria</taxon>
        <taxon>Bacillati</taxon>
        <taxon>Cyanobacteriota</taxon>
        <taxon>Cyanophyceae</taxon>
        <taxon>Spirulinales</taxon>
        <taxon>Lusitaniellaceae</taxon>
        <taxon>Lusitaniella</taxon>
    </lineage>
</organism>
<sequence length="154" mass="17442">MTTATLFPDAPDITAEDYCVFGVATCFLRDEGEIQEIEIVEPIPSSALETLLKGVPTSYRVAFGKSVADFFNDQTLEIPSEFPANVRFCDDFTDRAIAAVRTYKRKPEAQQHIPLGTKKEDFNYSLERKRILNMENLVSTEDNVKQHSHTHKVL</sequence>
<evidence type="ECO:0000313" key="1">
    <source>
        <dbReference type="EMBL" id="MBE9114560.1"/>
    </source>
</evidence>
<gene>
    <name evidence="1" type="ORF">IQ249_01500</name>
</gene>
<keyword evidence="2" id="KW-1185">Reference proteome</keyword>